<keyword evidence="2" id="KW-0732">Signal</keyword>
<sequence>MIKFYSSLLLILFALTSCSKSYKIKGVSSVSSLDGKMLFLKVAKEGKWVNVDSAEVVHGEFSMKGSVDSVQMVSLFMDDENIMPMVLEGGSIEINISNTKLTVKGTPLNDKLYAFVEKKASMDARSEELGHKEAKMILDGVDPAEINVILTKESDQLSNEMNSYVKSFIAENYENVLGPGVFLMMCSNFPYPLMTPAMEDIVKNAPDSFKNNPLIKEYVSKAHDNMQSIQEHQMMQQNEQQAAMISQKQPAASIAH</sequence>
<dbReference type="STRING" id="1297750.SAMN05444405_102180"/>
<dbReference type="InterPro" id="IPR025380">
    <property type="entry name" value="DUF4369"/>
</dbReference>
<dbReference type="RefSeq" id="WP_073398986.1">
    <property type="nucleotide sequence ID" value="NZ_FQTV01000002.1"/>
</dbReference>
<organism evidence="4 5">
    <name type="scientific">Bacteroides luti</name>
    <dbReference type="NCBI Taxonomy" id="1297750"/>
    <lineage>
        <taxon>Bacteria</taxon>
        <taxon>Pseudomonadati</taxon>
        <taxon>Bacteroidota</taxon>
        <taxon>Bacteroidia</taxon>
        <taxon>Bacteroidales</taxon>
        <taxon>Bacteroidaceae</taxon>
        <taxon>Bacteroides</taxon>
    </lineage>
</organism>
<evidence type="ECO:0000256" key="1">
    <source>
        <dbReference type="SAM" id="MobiDB-lite"/>
    </source>
</evidence>
<evidence type="ECO:0000256" key="2">
    <source>
        <dbReference type="SAM" id="SignalP"/>
    </source>
</evidence>
<feature type="region of interest" description="Disordered" evidence="1">
    <location>
        <begin position="232"/>
        <end position="256"/>
    </location>
</feature>
<dbReference type="PROSITE" id="PS51257">
    <property type="entry name" value="PROKAR_LIPOPROTEIN"/>
    <property type="match status" value="1"/>
</dbReference>
<reference evidence="5" key="1">
    <citation type="submission" date="2016-11" db="EMBL/GenBank/DDBJ databases">
        <authorList>
            <person name="Varghese N."/>
            <person name="Submissions S."/>
        </authorList>
    </citation>
    <scope>NUCLEOTIDE SEQUENCE [LARGE SCALE GENOMIC DNA]</scope>
    <source>
        <strain evidence="5">DSM 26991</strain>
    </source>
</reference>
<dbReference type="Proteomes" id="UP000184509">
    <property type="component" value="Unassembled WGS sequence"/>
</dbReference>
<feature type="signal peptide" evidence="2">
    <location>
        <begin position="1"/>
        <end position="19"/>
    </location>
</feature>
<dbReference type="AlphaFoldDB" id="A0A1M4UVN9"/>
<feature type="compositionally biased region" description="Low complexity" evidence="1">
    <location>
        <begin position="232"/>
        <end position="244"/>
    </location>
</feature>
<feature type="chain" id="PRO_5012318840" description="DUF4369 domain-containing protein" evidence="2">
    <location>
        <begin position="20"/>
        <end position="256"/>
    </location>
</feature>
<dbReference type="Pfam" id="PF14289">
    <property type="entry name" value="DUF4369"/>
    <property type="match status" value="1"/>
</dbReference>
<evidence type="ECO:0000313" key="4">
    <source>
        <dbReference type="EMBL" id="SHE60660.1"/>
    </source>
</evidence>
<evidence type="ECO:0000259" key="3">
    <source>
        <dbReference type="Pfam" id="PF14289"/>
    </source>
</evidence>
<dbReference type="EMBL" id="FQTV01000002">
    <property type="protein sequence ID" value="SHE60660.1"/>
    <property type="molecule type" value="Genomic_DNA"/>
</dbReference>
<feature type="domain" description="DUF4369" evidence="3">
    <location>
        <begin position="22"/>
        <end position="112"/>
    </location>
</feature>
<protein>
    <recommendedName>
        <fullName evidence="3">DUF4369 domain-containing protein</fullName>
    </recommendedName>
</protein>
<accession>A0A1M4UVN9</accession>
<evidence type="ECO:0000313" key="5">
    <source>
        <dbReference type="Proteomes" id="UP000184509"/>
    </source>
</evidence>
<name>A0A1M4UVN9_9BACE</name>
<dbReference type="OrthoDB" id="1080386at2"/>
<gene>
    <name evidence="4" type="ORF">SAMN05444405_102180</name>
</gene>
<keyword evidence="5" id="KW-1185">Reference proteome</keyword>
<proteinExistence type="predicted"/>